<accession>A0A662ZFN7</accession>
<evidence type="ECO:0000256" key="1">
    <source>
        <dbReference type="SAM" id="Phobius"/>
    </source>
</evidence>
<keyword evidence="1" id="KW-0812">Transmembrane</keyword>
<evidence type="ECO:0000313" key="2">
    <source>
        <dbReference type="EMBL" id="SFP19389.1"/>
    </source>
</evidence>
<keyword evidence="3" id="KW-1185">Reference proteome</keyword>
<gene>
    <name evidence="2" type="ORF">SAMN02910344_00689</name>
</gene>
<feature type="transmembrane region" description="Helical" evidence="1">
    <location>
        <begin position="9"/>
        <end position="31"/>
    </location>
</feature>
<dbReference type="RefSeq" id="WP_093140943.1">
    <property type="nucleotide sequence ID" value="NZ_FOXF01000008.1"/>
</dbReference>
<proteinExistence type="predicted"/>
<protein>
    <submittedName>
        <fullName evidence="2">Tfp pilus assembly protein PilX</fullName>
    </submittedName>
</protein>
<keyword evidence="1" id="KW-1133">Transmembrane helix</keyword>
<organism evidence="2 3">
    <name type="scientific">Ruminobacter amylophilus</name>
    <dbReference type="NCBI Taxonomy" id="867"/>
    <lineage>
        <taxon>Bacteria</taxon>
        <taxon>Pseudomonadati</taxon>
        <taxon>Pseudomonadota</taxon>
        <taxon>Gammaproteobacteria</taxon>
        <taxon>Aeromonadales</taxon>
        <taxon>Succinivibrionaceae</taxon>
        <taxon>Ruminobacter</taxon>
    </lineage>
</organism>
<dbReference type="AlphaFoldDB" id="A0A662ZFN7"/>
<dbReference type="EMBL" id="FOXF01000008">
    <property type="protein sequence ID" value="SFP19389.1"/>
    <property type="molecule type" value="Genomic_DNA"/>
</dbReference>
<dbReference type="Proteomes" id="UP000243745">
    <property type="component" value="Unassembled WGS sequence"/>
</dbReference>
<keyword evidence="1" id="KW-0472">Membrane</keyword>
<sequence length="204" mass="22757">MFIRNQRGVALVVALMITVIIGIIAVTLAGVTSKSQKSDNSYYGRALGSNSAISGVNRAINFLSATSNVKDFSKRADMFKKEGTPSVSQWTIDGSLVNTADFFRGIKRLRNNNEVNSQNNPWYRNASEWDASLCPKNNCVVLNNGTTIYYIEQREIRPCDATGSECNFNYEYYRITSRGLDRVGNNRSAAIVQTHVRVRVPKVD</sequence>
<evidence type="ECO:0000313" key="3">
    <source>
        <dbReference type="Proteomes" id="UP000243745"/>
    </source>
</evidence>
<dbReference type="OrthoDB" id="9944682at2"/>
<name>A0A662ZFN7_9GAMM</name>
<reference evidence="2 3" key="1">
    <citation type="submission" date="2016-10" db="EMBL/GenBank/DDBJ databases">
        <authorList>
            <person name="Varghese N."/>
            <person name="Submissions S."/>
        </authorList>
    </citation>
    <scope>NUCLEOTIDE SEQUENCE [LARGE SCALE GENOMIC DNA]</scope>
    <source>
        <strain evidence="2 3">DSM 1361</strain>
    </source>
</reference>